<gene>
    <name evidence="1" type="ORF">O6H91_18G022600</name>
</gene>
<keyword evidence="2" id="KW-1185">Reference proteome</keyword>
<evidence type="ECO:0000313" key="2">
    <source>
        <dbReference type="Proteomes" id="UP001162992"/>
    </source>
</evidence>
<evidence type="ECO:0000313" key="1">
    <source>
        <dbReference type="EMBL" id="KAJ7522687.1"/>
    </source>
</evidence>
<dbReference type="Proteomes" id="UP001162992">
    <property type="component" value="Chromosome 18"/>
</dbReference>
<proteinExistence type="predicted"/>
<organism evidence="1 2">
    <name type="scientific">Diphasiastrum complanatum</name>
    <name type="common">Issler's clubmoss</name>
    <name type="synonym">Lycopodium complanatum</name>
    <dbReference type="NCBI Taxonomy" id="34168"/>
    <lineage>
        <taxon>Eukaryota</taxon>
        <taxon>Viridiplantae</taxon>
        <taxon>Streptophyta</taxon>
        <taxon>Embryophyta</taxon>
        <taxon>Tracheophyta</taxon>
        <taxon>Lycopodiopsida</taxon>
        <taxon>Lycopodiales</taxon>
        <taxon>Lycopodiaceae</taxon>
        <taxon>Lycopodioideae</taxon>
        <taxon>Diphasiastrum</taxon>
    </lineage>
</organism>
<dbReference type="EMBL" id="CM055109">
    <property type="protein sequence ID" value="KAJ7522687.1"/>
    <property type="molecule type" value="Genomic_DNA"/>
</dbReference>
<sequence length="99" mass="11216">MGSKVNVQTKNVHLGNLDSKWLLRVAINSPTLICATNTMLTNRTPWSIWQARCKDLSESIKTTSPTNLNVTLMLIIRPPKDPLYCLKYMVAKLFSRLPT</sequence>
<comment type="caution">
    <text evidence="1">The sequence shown here is derived from an EMBL/GenBank/DDBJ whole genome shotgun (WGS) entry which is preliminary data.</text>
</comment>
<reference evidence="2" key="1">
    <citation type="journal article" date="2024" name="Proc. Natl. Acad. Sci. U.S.A.">
        <title>Extraordinary preservation of gene collinearity over three hundred million years revealed in homosporous lycophytes.</title>
        <authorList>
            <person name="Li C."/>
            <person name="Wickell D."/>
            <person name="Kuo L.Y."/>
            <person name="Chen X."/>
            <person name="Nie B."/>
            <person name="Liao X."/>
            <person name="Peng D."/>
            <person name="Ji J."/>
            <person name="Jenkins J."/>
            <person name="Williams M."/>
            <person name="Shu S."/>
            <person name="Plott C."/>
            <person name="Barry K."/>
            <person name="Rajasekar S."/>
            <person name="Grimwood J."/>
            <person name="Han X."/>
            <person name="Sun S."/>
            <person name="Hou Z."/>
            <person name="He W."/>
            <person name="Dai G."/>
            <person name="Sun C."/>
            <person name="Schmutz J."/>
            <person name="Leebens-Mack J.H."/>
            <person name="Li F.W."/>
            <person name="Wang L."/>
        </authorList>
    </citation>
    <scope>NUCLEOTIDE SEQUENCE [LARGE SCALE GENOMIC DNA]</scope>
    <source>
        <strain evidence="2">cv. PW_Plant_1</strain>
    </source>
</reference>
<accession>A0ACC2AYT1</accession>
<protein>
    <submittedName>
        <fullName evidence="1">Uncharacterized protein</fullName>
    </submittedName>
</protein>
<name>A0ACC2AYT1_DIPCM</name>